<keyword evidence="1" id="KW-0472">Membrane</keyword>
<proteinExistence type="predicted"/>
<accession>A0AAW1NFN2</accession>
<comment type="caution">
    <text evidence="2">The sequence shown here is derived from an EMBL/GenBank/DDBJ whole genome shotgun (WGS) entry which is preliminary data.</text>
</comment>
<organism evidence="2 3">
    <name type="scientific">Saponaria officinalis</name>
    <name type="common">Common soapwort</name>
    <name type="synonym">Lychnis saponaria</name>
    <dbReference type="NCBI Taxonomy" id="3572"/>
    <lineage>
        <taxon>Eukaryota</taxon>
        <taxon>Viridiplantae</taxon>
        <taxon>Streptophyta</taxon>
        <taxon>Embryophyta</taxon>
        <taxon>Tracheophyta</taxon>
        <taxon>Spermatophyta</taxon>
        <taxon>Magnoliopsida</taxon>
        <taxon>eudicotyledons</taxon>
        <taxon>Gunneridae</taxon>
        <taxon>Pentapetalae</taxon>
        <taxon>Caryophyllales</taxon>
        <taxon>Caryophyllaceae</taxon>
        <taxon>Caryophylleae</taxon>
        <taxon>Saponaria</taxon>
    </lineage>
</organism>
<gene>
    <name evidence="2" type="ORF">RND81_01G139900</name>
</gene>
<evidence type="ECO:0000313" key="2">
    <source>
        <dbReference type="EMBL" id="KAK9757105.1"/>
    </source>
</evidence>
<sequence length="153" mass="17129">MARSLTHLPHLTKPTTTAAVLAASLRRRNQSTKPETAKTEEGEALRRLEEAVHRLIVKKAQPDWIPLVPGGSYWVPPKTTSRGFAQVVANLVKDSSSGGGNSRVGDQLLNSNRGWPSSAQFFIGLFLVICLSFYFVNRRRLIVFVVYKYKLIY</sequence>
<evidence type="ECO:0000256" key="1">
    <source>
        <dbReference type="SAM" id="Phobius"/>
    </source>
</evidence>
<dbReference type="PANTHER" id="PTHR33972:SF2">
    <property type="entry name" value="OS04G0606700 PROTEIN"/>
    <property type="match status" value="1"/>
</dbReference>
<reference evidence="2" key="1">
    <citation type="submission" date="2024-03" db="EMBL/GenBank/DDBJ databases">
        <title>WGS assembly of Saponaria officinalis var. Norfolk2.</title>
        <authorList>
            <person name="Jenkins J."/>
            <person name="Shu S."/>
            <person name="Grimwood J."/>
            <person name="Barry K."/>
            <person name="Goodstein D."/>
            <person name="Schmutz J."/>
            <person name="Leebens-Mack J."/>
            <person name="Osbourn A."/>
        </authorList>
    </citation>
    <scope>NUCLEOTIDE SEQUENCE [LARGE SCALE GENOMIC DNA]</scope>
    <source>
        <strain evidence="2">JIC</strain>
    </source>
</reference>
<dbReference type="PANTHER" id="PTHR33972">
    <property type="entry name" value="EXPRESSED PROTEIN"/>
    <property type="match status" value="1"/>
</dbReference>
<evidence type="ECO:0000313" key="3">
    <source>
        <dbReference type="Proteomes" id="UP001443914"/>
    </source>
</evidence>
<keyword evidence="3" id="KW-1185">Reference proteome</keyword>
<dbReference type="Proteomes" id="UP001443914">
    <property type="component" value="Unassembled WGS sequence"/>
</dbReference>
<dbReference type="EMBL" id="JBDFQZ010000001">
    <property type="protein sequence ID" value="KAK9757105.1"/>
    <property type="molecule type" value="Genomic_DNA"/>
</dbReference>
<protein>
    <submittedName>
        <fullName evidence="2">Uncharacterized protein</fullName>
    </submittedName>
</protein>
<keyword evidence="1" id="KW-0812">Transmembrane</keyword>
<keyword evidence="1" id="KW-1133">Transmembrane helix</keyword>
<dbReference type="AlphaFoldDB" id="A0AAW1NFN2"/>
<name>A0AAW1NFN2_SAPOF</name>
<feature type="transmembrane region" description="Helical" evidence="1">
    <location>
        <begin position="118"/>
        <end position="136"/>
    </location>
</feature>